<organism evidence="3">
    <name type="scientific">Chaetomium thermophilum (strain DSM 1495 / CBS 144.50 / IMI 039719)</name>
    <name type="common">Thermochaetoides thermophila</name>
    <dbReference type="NCBI Taxonomy" id="759272"/>
    <lineage>
        <taxon>Eukaryota</taxon>
        <taxon>Fungi</taxon>
        <taxon>Dikarya</taxon>
        <taxon>Ascomycota</taxon>
        <taxon>Pezizomycotina</taxon>
        <taxon>Sordariomycetes</taxon>
        <taxon>Sordariomycetidae</taxon>
        <taxon>Sordariales</taxon>
        <taxon>Chaetomiaceae</taxon>
        <taxon>Thermochaetoides</taxon>
    </lineage>
</organism>
<feature type="chain" id="PRO_5003408837" description="CBM-cenC domain-containing protein" evidence="1">
    <location>
        <begin position="20"/>
        <end position="359"/>
    </location>
</feature>
<accession>G0S230</accession>
<proteinExistence type="predicted"/>
<evidence type="ECO:0000256" key="1">
    <source>
        <dbReference type="SAM" id="SignalP"/>
    </source>
</evidence>
<dbReference type="GeneID" id="18255617"/>
<keyword evidence="3" id="KW-1185">Reference proteome</keyword>
<name>G0S230_CHATD</name>
<sequence length="359" mass="39234">MRLNTLPTVLFAGTAAALAAVEPECAKNAIYDCFTHSLSAASSFCTAHVLTDEISALTKTSTVIITPTVTIREWIAEETETVWTTVTTHDEGEQKKSVGVEDVFLHKRRRKAKRACRTRPPSCLASLTVDSDSAEEFTQACTCIGLTPTTPTAVVITITETAAPTDVTVTATTTDTVTSMTTTATVNPKRTDNPNLDFEENWFRFWTVNTGDTFLTKKASTAPDGGNEMAVAKVKTMPPHYQTGMVSLRYGYYCIPGQVYRLLASYSLQPTLPENASHTDPGILMSITTDSGATLLIWQTGDEIPEGWQRVSTLFACSHDESENEIHVYIEVKPNGGEIEVWLDNFEIVPVYGGLSLTR</sequence>
<dbReference type="eggNOG" id="ENOG502RKJQ">
    <property type="taxonomic scope" value="Eukaryota"/>
</dbReference>
<evidence type="ECO:0000313" key="3">
    <source>
        <dbReference type="Proteomes" id="UP000008066"/>
    </source>
</evidence>
<gene>
    <name evidence="2" type="ORF">CTHT_0015790</name>
</gene>
<dbReference type="EMBL" id="GL988039">
    <property type="protein sequence ID" value="EGS23090.1"/>
    <property type="molecule type" value="Genomic_DNA"/>
</dbReference>
<evidence type="ECO:0008006" key="4">
    <source>
        <dbReference type="Google" id="ProtNLM"/>
    </source>
</evidence>
<dbReference type="RefSeq" id="XP_006692082.1">
    <property type="nucleotide sequence ID" value="XM_006692019.1"/>
</dbReference>
<keyword evidence="1" id="KW-0732">Signal</keyword>
<evidence type="ECO:0000313" key="2">
    <source>
        <dbReference type="EMBL" id="EGS23090.1"/>
    </source>
</evidence>
<protein>
    <recommendedName>
        <fullName evidence="4">CBM-cenC domain-containing protein</fullName>
    </recommendedName>
</protein>
<reference evidence="2 3" key="1">
    <citation type="journal article" date="2011" name="Cell">
        <title>Insight into structure and assembly of the nuclear pore complex by utilizing the genome of a eukaryotic thermophile.</title>
        <authorList>
            <person name="Amlacher S."/>
            <person name="Sarges P."/>
            <person name="Flemming D."/>
            <person name="van Noort V."/>
            <person name="Kunze R."/>
            <person name="Devos D.P."/>
            <person name="Arumugam M."/>
            <person name="Bork P."/>
            <person name="Hurt E."/>
        </authorList>
    </citation>
    <scope>NUCLEOTIDE SEQUENCE [LARGE SCALE GENOMIC DNA]</scope>
    <source>
        <strain evidence="3">DSM 1495 / CBS 144.50 / IMI 039719</strain>
    </source>
</reference>
<dbReference type="KEGG" id="cthr:CTHT_0015790"/>
<dbReference type="AlphaFoldDB" id="G0S230"/>
<dbReference type="HOGENOM" id="CLU_771599_0_0_1"/>
<dbReference type="Proteomes" id="UP000008066">
    <property type="component" value="Unassembled WGS sequence"/>
</dbReference>
<feature type="signal peptide" evidence="1">
    <location>
        <begin position="1"/>
        <end position="19"/>
    </location>
</feature>